<sequence length="66" mass="7569">MLTHPYAASSLEGWILLQLYPVLGANKKLNLLNQQNQVSKQAFSLLQIFRKQLLRMDLALLSEEDL</sequence>
<reference evidence="1" key="1">
    <citation type="journal article" date="2015" name="Genome Biol. Evol.">
        <title>Organellar Genomes of White Spruce (Picea glauca): Assembly and Annotation.</title>
        <authorList>
            <person name="Jackman S.D."/>
            <person name="Warren R.L."/>
            <person name="Gibb E.A."/>
            <person name="Vandervalk B.P."/>
            <person name="Mohamadi H."/>
            <person name="Chu J."/>
            <person name="Raymond A."/>
            <person name="Pleasance S."/>
            <person name="Coope R."/>
            <person name="Wildung M.R."/>
            <person name="Ritland C.E."/>
            <person name="Bousquet J."/>
            <person name="Jones S.J."/>
            <person name="Bohlmann J."/>
            <person name="Birol I."/>
        </authorList>
    </citation>
    <scope>NUCLEOTIDE SEQUENCE [LARGE SCALE GENOMIC DNA]</scope>
    <source>
        <tissue evidence="1">Flushing bud</tissue>
    </source>
</reference>
<name>A0A101LXF8_PICGL</name>
<proteinExistence type="predicted"/>
<gene>
    <name evidence="1" type="ORF">ABT39_MTgene6155</name>
</gene>
<accession>A0A101LXF8</accession>
<protein>
    <submittedName>
        <fullName evidence="1">Uncharacterized protein</fullName>
    </submittedName>
</protein>
<dbReference type="EMBL" id="LKAM01000008">
    <property type="protein sequence ID" value="KUM47149.1"/>
    <property type="molecule type" value="Genomic_DNA"/>
</dbReference>
<geneLocation type="mitochondrion" evidence="1"/>
<keyword evidence="1" id="KW-0496">Mitochondrion</keyword>
<comment type="caution">
    <text evidence="1">The sequence shown here is derived from an EMBL/GenBank/DDBJ whole genome shotgun (WGS) entry which is preliminary data.</text>
</comment>
<evidence type="ECO:0000313" key="1">
    <source>
        <dbReference type="EMBL" id="KUM47149.1"/>
    </source>
</evidence>
<dbReference type="AlphaFoldDB" id="A0A101LXF8"/>
<organism evidence="1">
    <name type="scientific">Picea glauca</name>
    <name type="common">White spruce</name>
    <name type="synonym">Pinus glauca</name>
    <dbReference type="NCBI Taxonomy" id="3330"/>
    <lineage>
        <taxon>Eukaryota</taxon>
        <taxon>Viridiplantae</taxon>
        <taxon>Streptophyta</taxon>
        <taxon>Embryophyta</taxon>
        <taxon>Tracheophyta</taxon>
        <taxon>Spermatophyta</taxon>
        <taxon>Pinopsida</taxon>
        <taxon>Pinidae</taxon>
        <taxon>Conifers I</taxon>
        <taxon>Pinales</taxon>
        <taxon>Pinaceae</taxon>
        <taxon>Picea</taxon>
    </lineage>
</organism>